<accession>A0A4S4MPN9</accession>
<proteinExistence type="predicted"/>
<reference evidence="3 4" key="1">
    <citation type="submission" date="2019-02" db="EMBL/GenBank/DDBJ databases">
        <title>Genome sequencing of the rare red list fungi Antrodiella citrinella (Flaviporus citrinellus).</title>
        <authorList>
            <person name="Buettner E."/>
            <person name="Kellner H."/>
        </authorList>
    </citation>
    <scope>NUCLEOTIDE SEQUENCE [LARGE SCALE GENOMIC DNA]</scope>
    <source>
        <strain evidence="3 4">DSM 108506</strain>
    </source>
</reference>
<gene>
    <name evidence="3" type="ORF">EUX98_g6277</name>
</gene>
<organism evidence="3 4">
    <name type="scientific">Antrodiella citrinella</name>
    <dbReference type="NCBI Taxonomy" id="2447956"/>
    <lineage>
        <taxon>Eukaryota</taxon>
        <taxon>Fungi</taxon>
        <taxon>Dikarya</taxon>
        <taxon>Basidiomycota</taxon>
        <taxon>Agaricomycotina</taxon>
        <taxon>Agaricomycetes</taxon>
        <taxon>Polyporales</taxon>
        <taxon>Steccherinaceae</taxon>
        <taxon>Antrodiella</taxon>
    </lineage>
</organism>
<dbReference type="OrthoDB" id="4584900at2759"/>
<feature type="chain" id="PRO_5020676067" evidence="2">
    <location>
        <begin position="23"/>
        <end position="254"/>
    </location>
</feature>
<feature type="compositionally biased region" description="Polar residues" evidence="1">
    <location>
        <begin position="24"/>
        <end position="41"/>
    </location>
</feature>
<dbReference type="AlphaFoldDB" id="A0A4S4MPN9"/>
<sequence length="254" mass="25925">MAFSFVRLLAVSLLALPAIVSAAPSDTTTGPFNPTGITPNPVSRGLGPKPPVRRAHRAVYPRQSNTPPPPPSAPFPTGSITVTMGSTSGFISAVPNSFGEYSFTTDSTQALQVELHNTDGSSSFDIKALNGLTTYPFLTAITGFADTSSDLGPGSFNYCYIGGSSQTPAHAPPTTQSNSFSDASGSPEQVESAIWTLGADGSLVPEWVNTDGSTPAATLIYVPGAAGFALTGDVDAFTANFGGASVASFSFTSA</sequence>
<evidence type="ECO:0000256" key="2">
    <source>
        <dbReference type="SAM" id="SignalP"/>
    </source>
</evidence>
<dbReference type="Proteomes" id="UP000308730">
    <property type="component" value="Unassembled WGS sequence"/>
</dbReference>
<protein>
    <submittedName>
        <fullName evidence="3">Uncharacterized protein</fullName>
    </submittedName>
</protein>
<evidence type="ECO:0000313" key="3">
    <source>
        <dbReference type="EMBL" id="THH27909.1"/>
    </source>
</evidence>
<feature type="region of interest" description="Disordered" evidence="1">
    <location>
        <begin position="24"/>
        <end position="52"/>
    </location>
</feature>
<keyword evidence="4" id="KW-1185">Reference proteome</keyword>
<dbReference type="EMBL" id="SGPM01000216">
    <property type="protein sequence ID" value="THH27909.1"/>
    <property type="molecule type" value="Genomic_DNA"/>
</dbReference>
<feature type="signal peptide" evidence="2">
    <location>
        <begin position="1"/>
        <end position="22"/>
    </location>
</feature>
<evidence type="ECO:0000256" key="1">
    <source>
        <dbReference type="SAM" id="MobiDB-lite"/>
    </source>
</evidence>
<feature type="region of interest" description="Disordered" evidence="1">
    <location>
        <begin position="167"/>
        <end position="186"/>
    </location>
</feature>
<evidence type="ECO:0000313" key="4">
    <source>
        <dbReference type="Proteomes" id="UP000308730"/>
    </source>
</evidence>
<name>A0A4S4MPN9_9APHY</name>
<comment type="caution">
    <text evidence="3">The sequence shown here is derived from an EMBL/GenBank/DDBJ whole genome shotgun (WGS) entry which is preliminary data.</text>
</comment>
<feature type="region of interest" description="Disordered" evidence="1">
    <location>
        <begin position="60"/>
        <end position="79"/>
    </location>
</feature>
<keyword evidence="2" id="KW-0732">Signal</keyword>